<dbReference type="eggNOG" id="ENOG502SW2Y">
    <property type="taxonomic scope" value="Eukaryota"/>
</dbReference>
<sequence length="390" mass="42197">MKGTQLAIACLFNLLAPSNAQPAPNAGPVNVPEQRSDGSPTLAHSVVTETTFVETSITAKRTSRSSTPITQTTTLSIIPTWTSNTIRSDFTSSDSTATTIPSVEAVSNASPAESPQAPTSGNGGDVSHRNLIIVLSTVLGSLTLILISLGTCLVVRYRKSKSPFSHRGASPIDDEEIASWRSPSYEHKQPILPAYPEPVQYASTIGVAHHHGWSWDSESPRQQQTSPKHAHKVSNSPSTIIPESPTSMARAPNSRTGLTDETKPGAEPYVATIKHQSSRLSKAPSHMRSKSRRSSISAKSVWSNHGHSTSNINLDFKPKERQGSYQLWYDPEDDSVGRELRNFDRSNHTNSPGTSVFDDTSAGGLSPRPASRPRFWESQAEDKEIGRAIA</sequence>
<feature type="region of interest" description="Disordered" evidence="1">
    <location>
        <begin position="19"/>
        <end position="40"/>
    </location>
</feature>
<feature type="region of interest" description="Disordered" evidence="1">
    <location>
        <begin position="212"/>
        <end position="317"/>
    </location>
</feature>
<accession>S3CZ44</accession>
<evidence type="ECO:0000313" key="4">
    <source>
        <dbReference type="EMBL" id="EPE31552.1"/>
    </source>
</evidence>
<dbReference type="GeneID" id="19471349"/>
<evidence type="ECO:0000256" key="1">
    <source>
        <dbReference type="SAM" id="MobiDB-lite"/>
    </source>
</evidence>
<dbReference type="EMBL" id="KE145361">
    <property type="protein sequence ID" value="EPE31552.1"/>
    <property type="molecule type" value="Genomic_DNA"/>
</dbReference>
<feature type="compositionally biased region" description="Low complexity" evidence="1">
    <location>
        <begin position="234"/>
        <end position="247"/>
    </location>
</feature>
<feature type="compositionally biased region" description="Polar residues" evidence="1">
    <location>
        <begin position="348"/>
        <end position="358"/>
    </location>
</feature>
<organism evidence="4 5">
    <name type="scientific">Glarea lozoyensis (strain ATCC 20868 / MF5171)</name>
    <dbReference type="NCBI Taxonomy" id="1116229"/>
    <lineage>
        <taxon>Eukaryota</taxon>
        <taxon>Fungi</taxon>
        <taxon>Dikarya</taxon>
        <taxon>Ascomycota</taxon>
        <taxon>Pezizomycotina</taxon>
        <taxon>Leotiomycetes</taxon>
        <taxon>Helotiales</taxon>
        <taxon>Helotiaceae</taxon>
        <taxon>Glarea</taxon>
    </lineage>
</organism>
<protein>
    <recommendedName>
        <fullName evidence="6">Mid2 domain-containing protein</fullName>
    </recommendedName>
</protein>
<dbReference type="Proteomes" id="UP000016922">
    <property type="component" value="Unassembled WGS sequence"/>
</dbReference>
<feature type="compositionally biased region" description="Low complexity" evidence="1">
    <location>
        <begin position="294"/>
        <end position="303"/>
    </location>
</feature>
<dbReference type="KEGG" id="glz:GLAREA_12308"/>
<keyword evidence="5" id="KW-1185">Reference proteome</keyword>
<feature type="region of interest" description="Disordered" evidence="1">
    <location>
        <begin position="342"/>
        <end position="390"/>
    </location>
</feature>
<feature type="transmembrane region" description="Helical" evidence="2">
    <location>
        <begin position="131"/>
        <end position="155"/>
    </location>
</feature>
<feature type="compositionally biased region" description="Polar residues" evidence="1">
    <location>
        <begin position="105"/>
        <end position="120"/>
    </location>
</feature>
<feature type="chain" id="PRO_5004519051" description="Mid2 domain-containing protein" evidence="3">
    <location>
        <begin position="21"/>
        <end position="390"/>
    </location>
</feature>
<dbReference type="OrthoDB" id="4120617at2759"/>
<feature type="compositionally biased region" description="Basic and acidic residues" evidence="1">
    <location>
        <begin position="380"/>
        <end position="390"/>
    </location>
</feature>
<evidence type="ECO:0000256" key="2">
    <source>
        <dbReference type="SAM" id="Phobius"/>
    </source>
</evidence>
<feature type="compositionally biased region" description="Polar residues" evidence="1">
    <location>
        <begin position="216"/>
        <end position="227"/>
    </location>
</feature>
<feature type="region of interest" description="Disordered" evidence="1">
    <location>
        <begin position="105"/>
        <end position="124"/>
    </location>
</feature>
<feature type="signal peptide" evidence="3">
    <location>
        <begin position="1"/>
        <end position="20"/>
    </location>
</feature>
<proteinExistence type="predicted"/>
<reference evidence="4 5" key="1">
    <citation type="journal article" date="2013" name="BMC Genomics">
        <title>Genomics-driven discovery of the pneumocandin biosynthetic gene cluster in the fungus Glarea lozoyensis.</title>
        <authorList>
            <person name="Chen L."/>
            <person name="Yue Q."/>
            <person name="Zhang X."/>
            <person name="Xiang M."/>
            <person name="Wang C."/>
            <person name="Li S."/>
            <person name="Che Y."/>
            <person name="Ortiz-Lopez F.J."/>
            <person name="Bills G.F."/>
            <person name="Liu X."/>
            <person name="An Z."/>
        </authorList>
    </citation>
    <scope>NUCLEOTIDE SEQUENCE [LARGE SCALE GENOMIC DNA]</scope>
    <source>
        <strain evidence="5">ATCC 20868 / MF5171</strain>
    </source>
</reference>
<dbReference type="HOGENOM" id="CLU_756665_0_0_1"/>
<gene>
    <name evidence="4" type="ORF">GLAREA_12308</name>
</gene>
<keyword evidence="2" id="KW-0472">Membrane</keyword>
<evidence type="ECO:0008006" key="6">
    <source>
        <dbReference type="Google" id="ProtNLM"/>
    </source>
</evidence>
<keyword evidence="2" id="KW-0812">Transmembrane</keyword>
<dbReference type="AlphaFoldDB" id="S3CZ44"/>
<dbReference type="OMA" id="WDSESPR"/>
<keyword evidence="3" id="KW-0732">Signal</keyword>
<name>S3CZ44_GLAL2</name>
<evidence type="ECO:0000313" key="5">
    <source>
        <dbReference type="Proteomes" id="UP000016922"/>
    </source>
</evidence>
<dbReference type="RefSeq" id="XP_008081281.1">
    <property type="nucleotide sequence ID" value="XM_008083090.1"/>
</dbReference>
<keyword evidence="2" id="KW-1133">Transmembrane helix</keyword>
<evidence type="ECO:0000256" key="3">
    <source>
        <dbReference type="SAM" id="SignalP"/>
    </source>
</evidence>